<dbReference type="KEGG" id="nfl:COO91_01777"/>
<sequence>MGMGHGELGIGYWLLIFLPLLSLLYPLPTPLKVHGNGR</sequence>
<dbReference type="EMBL" id="CP024785">
    <property type="protein sequence ID" value="AUB35884.1"/>
    <property type="molecule type" value="Genomic_DNA"/>
</dbReference>
<feature type="transmembrane region" description="Helical" evidence="1">
    <location>
        <begin position="12"/>
        <end position="28"/>
    </location>
</feature>
<protein>
    <submittedName>
        <fullName evidence="2">Uncharacterized protein</fullName>
    </submittedName>
</protein>
<gene>
    <name evidence="2" type="ORF">COO91_01777</name>
</gene>
<keyword evidence="1" id="KW-0472">Membrane</keyword>
<evidence type="ECO:0000256" key="1">
    <source>
        <dbReference type="SAM" id="Phobius"/>
    </source>
</evidence>
<evidence type="ECO:0000313" key="2">
    <source>
        <dbReference type="EMBL" id="AUB35884.1"/>
    </source>
</evidence>
<proteinExistence type="predicted"/>
<keyword evidence="1" id="KW-0812">Transmembrane</keyword>
<dbReference type="Proteomes" id="UP000232003">
    <property type="component" value="Chromosome"/>
</dbReference>
<evidence type="ECO:0000313" key="3">
    <source>
        <dbReference type="Proteomes" id="UP000232003"/>
    </source>
</evidence>
<name>A0A2K8SK91_9NOSO</name>
<accession>A0A2K8SK91</accession>
<reference evidence="2 3" key="1">
    <citation type="submission" date="2017-11" db="EMBL/GenBank/DDBJ databases">
        <title>Complete genome of a free-living desiccation-tolerant cyanobacterium and its photosynthetic adaptation to extreme terrestrial habitat.</title>
        <authorList>
            <person name="Shang J."/>
        </authorList>
    </citation>
    <scope>NUCLEOTIDE SEQUENCE [LARGE SCALE GENOMIC DNA]</scope>
    <source>
        <strain evidence="2 3">CCNUN1</strain>
    </source>
</reference>
<keyword evidence="1" id="KW-1133">Transmembrane helix</keyword>
<dbReference type="AlphaFoldDB" id="A0A2K8SK91"/>
<keyword evidence="3" id="KW-1185">Reference proteome</keyword>
<organism evidence="2 3">
    <name type="scientific">Nostoc flagelliforme CCNUN1</name>
    <dbReference type="NCBI Taxonomy" id="2038116"/>
    <lineage>
        <taxon>Bacteria</taxon>
        <taxon>Bacillati</taxon>
        <taxon>Cyanobacteriota</taxon>
        <taxon>Cyanophyceae</taxon>
        <taxon>Nostocales</taxon>
        <taxon>Nostocaceae</taxon>
        <taxon>Nostoc</taxon>
    </lineage>
</organism>